<feature type="region of interest" description="Disordered" evidence="1">
    <location>
        <begin position="67"/>
        <end position="86"/>
    </location>
</feature>
<organism evidence="2 3">
    <name type="scientific">Liparis tanakae</name>
    <name type="common">Tanaka's snailfish</name>
    <dbReference type="NCBI Taxonomy" id="230148"/>
    <lineage>
        <taxon>Eukaryota</taxon>
        <taxon>Metazoa</taxon>
        <taxon>Chordata</taxon>
        <taxon>Craniata</taxon>
        <taxon>Vertebrata</taxon>
        <taxon>Euteleostomi</taxon>
        <taxon>Actinopterygii</taxon>
        <taxon>Neopterygii</taxon>
        <taxon>Teleostei</taxon>
        <taxon>Neoteleostei</taxon>
        <taxon>Acanthomorphata</taxon>
        <taxon>Eupercaria</taxon>
        <taxon>Perciformes</taxon>
        <taxon>Cottioidei</taxon>
        <taxon>Cottales</taxon>
        <taxon>Liparidae</taxon>
        <taxon>Liparis</taxon>
    </lineage>
</organism>
<proteinExistence type="predicted"/>
<feature type="region of interest" description="Disordered" evidence="1">
    <location>
        <begin position="1"/>
        <end position="27"/>
    </location>
</feature>
<keyword evidence="3" id="KW-1185">Reference proteome</keyword>
<dbReference type="Proteomes" id="UP000314294">
    <property type="component" value="Unassembled WGS sequence"/>
</dbReference>
<protein>
    <submittedName>
        <fullName evidence="2">Uncharacterized protein</fullName>
    </submittedName>
</protein>
<name>A0A4Z2GQT7_9TELE</name>
<accession>A0A4Z2GQT7</accession>
<feature type="compositionally biased region" description="Basic and acidic residues" evidence="1">
    <location>
        <begin position="9"/>
        <end position="27"/>
    </location>
</feature>
<dbReference type="AlphaFoldDB" id="A0A4Z2GQT7"/>
<evidence type="ECO:0000313" key="2">
    <source>
        <dbReference type="EMBL" id="TNN55739.1"/>
    </source>
</evidence>
<dbReference type="EMBL" id="SRLO01000447">
    <property type="protein sequence ID" value="TNN55739.1"/>
    <property type="molecule type" value="Genomic_DNA"/>
</dbReference>
<comment type="caution">
    <text evidence="2">The sequence shown here is derived from an EMBL/GenBank/DDBJ whole genome shotgun (WGS) entry which is preliminary data.</text>
</comment>
<evidence type="ECO:0000313" key="3">
    <source>
        <dbReference type="Proteomes" id="UP000314294"/>
    </source>
</evidence>
<evidence type="ECO:0000256" key="1">
    <source>
        <dbReference type="SAM" id="MobiDB-lite"/>
    </source>
</evidence>
<reference evidence="2 3" key="1">
    <citation type="submission" date="2019-03" db="EMBL/GenBank/DDBJ databases">
        <title>First draft genome of Liparis tanakae, snailfish: a comprehensive survey of snailfish specific genes.</title>
        <authorList>
            <person name="Kim W."/>
            <person name="Song I."/>
            <person name="Jeong J.-H."/>
            <person name="Kim D."/>
            <person name="Kim S."/>
            <person name="Ryu S."/>
            <person name="Song J.Y."/>
            <person name="Lee S.K."/>
        </authorList>
    </citation>
    <scope>NUCLEOTIDE SEQUENCE [LARGE SCALE GENOMIC DNA]</scope>
    <source>
        <tissue evidence="2">Muscle</tissue>
    </source>
</reference>
<gene>
    <name evidence="2" type="ORF">EYF80_034039</name>
</gene>
<sequence length="221" mass="23805">MATAVIQDEASKEQVHKPMEEGNSRKAELTRQCVAPIALMDKPPLSTARRRGLLDVSSGTGPPIAAGGYTAAAGPSVDGGSAAEGDGRRMTPKGCMLELNPCNAAVHLSSLVHGERARHVPSQLISQLVDVRYRQRVSAAAASRSAAAYSKLKYFLFLNRKCRVVTNILHSAVFWPQTPDREIRCMAEIREYHAQCVTLESPGDSSRRAAPWAGITGRRAG</sequence>